<dbReference type="InterPro" id="IPR027417">
    <property type="entry name" value="P-loop_NTPase"/>
</dbReference>
<protein>
    <submittedName>
        <fullName evidence="6">GBP4 protein</fullName>
    </submittedName>
</protein>
<evidence type="ECO:0000259" key="5">
    <source>
        <dbReference type="PROSITE" id="PS51715"/>
    </source>
</evidence>
<proteinExistence type="inferred from homology"/>
<reference evidence="6 7" key="1">
    <citation type="submission" date="2019-09" db="EMBL/GenBank/DDBJ databases">
        <title>Bird 10,000 Genomes (B10K) Project - Family phase.</title>
        <authorList>
            <person name="Zhang G."/>
        </authorList>
    </citation>
    <scope>NUCLEOTIDE SEQUENCE [LARGE SCALE GENOMIC DNA]</scope>
    <source>
        <strain evidence="6">B10K-DU-001-37</strain>
        <tissue evidence="6">Muscle</tissue>
    </source>
</reference>
<dbReference type="Pfam" id="PF02263">
    <property type="entry name" value="GBP"/>
    <property type="match status" value="1"/>
</dbReference>
<accession>A0A7L0X533</accession>
<dbReference type="PANTHER" id="PTHR10751">
    <property type="entry name" value="GUANYLATE BINDING PROTEIN"/>
    <property type="match status" value="1"/>
</dbReference>
<keyword evidence="7" id="KW-1185">Reference proteome</keyword>
<dbReference type="InterPro" id="IPR015894">
    <property type="entry name" value="Guanylate-bd_N"/>
</dbReference>
<feature type="non-terminal residue" evidence="6">
    <location>
        <position position="1"/>
    </location>
</feature>
<evidence type="ECO:0000256" key="2">
    <source>
        <dbReference type="ARBA" id="ARBA00023134"/>
    </source>
</evidence>
<dbReference type="GO" id="GO:0003924">
    <property type="term" value="F:GTPase activity"/>
    <property type="evidence" value="ECO:0007669"/>
    <property type="project" value="InterPro"/>
</dbReference>
<name>A0A7L0X533_TYRSA</name>
<keyword evidence="4" id="KW-0732">Signal</keyword>
<dbReference type="AlphaFoldDB" id="A0A7L0X533"/>
<feature type="signal peptide" evidence="4">
    <location>
        <begin position="1"/>
        <end position="28"/>
    </location>
</feature>
<dbReference type="Gene3D" id="3.40.50.300">
    <property type="entry name" value="P-loop containing nucleotide triphosphate hydrolases"/>
    <property type="match status" value="1"/>
</dbReference>
<dbReference type="Proteomes" id="UP000537779">
    <property type="component" value="Unassembled WGS sequence"/>
</dbReference>
<sequence>LQGDLESSRWLLVLTLLLCSSLIHTSLGDIAQQDMERLRWLSELPQLITCRASPERGALSDSHRFALFFPDFVWAVLDCAREPQDEDGQEISEDEYLERALRLRPGEG</sequence>
<evidence type="ECO:0000256" key="4">
    <source>
        <dbReference type="SAM" id="SignalP"/>
    </source>
</evidence>
<dbReference type="InterPro" id="IPR030386">
    <property type="entry name" value="G_GB1_RHD3_dom"/>
</dbReference>
<evidence type="ECO:0000313" key="7">
    <source>
        <dbReference type="Proteomes" id="UP000537779"/>
    </source>
</evidence>
<dbReference type="EMBL" id="VXAW01002482">
    <property type="protein sequence ID" value="NXL98936.1"/>
    <property type="molecule type" value="Genomic_DNA"/>
</dbReference>
<gene>
    <name evidence="6" type="primary">Gbp4</name>
    <name evidence="6" type="ORF">TYRSAV_R11716</name>
</gene>
<evidence type="ECO:0000313" key="6">
    <source>
        <dbReference type="EMBL" id="NXL98936.1"/>
    </source>
</evidence>
<keyword evidence="1" id="KW-0547">Nucleotide-binding</keyword>
<comment type="caution">
    <text evidence="6">The sequence shown here is derived from an EMBL/GenBank/DDBJ whole genome shotgun (WGS) entry which is preliminary data.</text>
</comment>
<feature type="non-terminal residue" evidence="6">
    <location>
        <position position="108"/>
    </location>
</feature>
<keyword evidence="2" id="KW-0342">GTP-binding</keyword>
<organism evidence="6 7">
    <name type="scientific">Tyrannus savana</name>
    <name type="common">Fork-tailed flycatcher</name>
    <name type="synonym">Muscivora tyrannus</name>
    <dbReference type="NCBI Taxonomy" id="137541"/>
    <lineage>
        <taxon>Eukaryota</taxon>
        <taxon>Metazoa</taxon>
        <taxon>Chordata</taxon>
        <taxon>Craniata</taxon>
        <taxon>Vertebrata</taxon>
        <taxon>Euteleostomi</taxon>
        <taxon>Archelosauria</taxon>
        <taxon>Archosauria</taxon>
        <taxon>Dinosauria</taxon>
        <taxon>Saurischia</taxon>
        <taxon>Theropoda</taxon>
        <taxon>Coelurosauria</taxon>
        <taxon>Aves</taxon>
        <taxon>Neognathae</taxon>
        <taxon>Neoaves</taxon>
        <taxon>Telluraves</taxon>
        <taxon>Australaves</taxon>
        <taxon>Passeriformes</taxon>
        <taxon>Tyrannidae</taxon>
        <taxon>Tyrannus</taxon>
    </lineage>
</organism>
<evidence type="ECO:0000256" key="3">
    <source>
        <dbReference type="PROSITE-ProRule" id="PRU01052"/>
    </source>
</evidence>
<feature type="domain" description="GB1/RHD3-type G" evidence="5">
    <location>
        <begin position="1"/>
        <end position="108"/>
    </location>
</feature>
<dbReference type="PROSITE" id="PS51715">
    <property type="entry name" value="G_GB1_RHD3"/>
    <property type="match status" value="1"/>
</dbReference>
<dbReference type="GO" id="GO:0005525">
    <property type="term" value="F:GTP binding"/>
    <property type="evidence" value="ECO:0007669"/>
    <property type="project" value="UniProtKB-KW"/>
</dbReference>
<evidence type="ECO:0000256" key="1">
    <source>
        <dbReference type="ARBA" id="ARBA00022741"/>
    </source>
</evidence>
<feature type="chain" id="PRO_5029653952" evidence="4">
    <location>
        <begin position="29"/>
        <end position="108"/>
    </location>
</feature>
<comment type="similarity">
    <text evidence="3">Belongs to the TRAFAC class dynamin-like GTPase superfamily. GB1/RHD3 GTPase family.</text>
</comment>